<dbReference type="Proteomes" id="UP001501116">
    <property type="component" value="Unassembled WGS sequence"/>
</dbReference>
<name>A0ABN2QR03_9PSEU</name>
<dbReference type="EMBL" id="BAAANN010000010">
    <property type="protein sequence ID" value="GAA1956897.1"/>
    <property type="molecule type" value="Genomic_DNA"/>
</dbReference>
<dbReference type="RefSeq" id="WP_344417757.1">
    <property type="nucleotide sequence ID" value="NZ_BAAANN010000010.1"/>
</dbReference>
<gene>
    <name evidence="3" type="ORF">GCM10009754_28630</name>
</gene>
<proteinExistence type="predicted"/>
<evidence type="ECO:0000259" key="2">
    <source>
        <dbReference type="Pfam" id="PF14765"/>
    </source>
</evidence>
<protein>
    <recommendedName>
        <fullName evidence="2">Polyketide synthase dehydratase domain-containing protein</fullName>
    </recommendedName>
</protein>
<feature type="compositionally biased region" description="Pro residues" evidence="1">
    <location>
        <begin position="14"/>
        <end position="23"/>
    </location>
</feature>
<feature type="domain" description="Polyketide synthase dehydratase" evidence="2">
    <location>
        <begin position="195"/>
        <end position="319"/>
    </location>
</feature>
<evidence type="ECO:0000313" key="3">
    <source>
        <dbReference type="EMBL" id="GAA1956897.1"/>
    </source>
</evidence>
<accession>A0ABN2QR03</accession>
<dbReference type="InterPro" id="IPR049551">
    <property type="entry name" value="PKS_DH_C"/>
</dbReference>
<evidence type="ECO:0000256" key="1">
    <source>
        <dbReference type="SAM" id="MobiDB-lite"/>
    </source>
</evidence>
<evidence type="ECO:0000313" key="4">
    <source>
        <dbReference type="Proteomes" id="UP001501116"/>
    </source>
</evidence>
<organism evidence="3 4">
    <name type="scientific">Amycolatopsis minnesotensis</name>
    <dbReference type="NCBI Taxonomy" id="337894"/>
    <lineage>
        <taxon>Bacteria</taxon>
        <taxon>Bacillati</taxon>
        <taxon>Actinomycetota</taxon>
        <taxon>Actinomycetes</taxon>
        <taxon>Pseudonocardiales</taxon>
        <taxon>Pseudonocardiaceae</taxon>
        <taxon>Amycolatopsis</taxon>
    </lineage>
</organism>
<keyword evidence="4" id="KW-1185">Reference proteome</keyword>
<sequence length="445" mass="48517">MTNHVESPDAEVMPRPPRIPLPGPAGAGERTQAHPVAACHHDVTTLHTRYLELQREIVALLSQHGATPPVEDNVPTATETILDPAAEPWLADHSPLWTIPVLPITCVAEQLARAAGQHPVRVLRDIQMRRWLPVPGPTPIRLTCDGPAVGIEVWWEAATPGMSRYATVATGTVGETPSPRPARFAPLTDAEPLPDPYSTAEVFHGPSFQYLTSARIGSVGATATLDAFRGTVPHGLLHPGLLDSALHVITPATLRRWMPERTTDSFAFPHRITALEFHDHLPHAGTIDAEARFAGADSTDPRLFSLDLQLCSDDTVLVAFHVVLITLPAGPFADVPGLTRRAYLRDREFVPSLLLSTQEGTSTVVHRDAIEPFDRMPGAATSIYALGQGDTLPQIAAKEHLARLIRAHPSRITVDNDLRHARCDGRAWPISVTHDHDHARVHDRN</sequence>
<comment type="caution">
    <text evidence="3">The sequence shown here is derived from an EMBL/GenBank/DDBJ whole genome shotgun (WGS) entry which is preliminary data.</text>
</comment>
<reference evidence="3 4" key="1">
    <citation type="journal article" date="2019" name="Int. J. Syst. Evol. Microbiol.">
        <title>The Global Catalogue of Microorganisms (GCM) 10K type strain sequencing project: providing services to taxonomists for standard genome sequencing and annotation.</title>
        <authorList>
            <consortium name="The Broad Institute Genomics Platform"/>
            <consortium name="The Broad Institute Genome Sequencing Center for Infectious Disease"/>
            <person name="Wu L."/>
            <person name="Ma J."/>
        </authorList>
    </citation>
    <scope>NUCLEOTIDE SEQUENCE [LARGE SCALE GENOMIC DNA]</scope>
    <source>
        <strain evidence="3 4">JCM 14545</strain>
    </source>
</reference>
<dbReference type="Pfam" id="PF14765">
    <property type="entry name" value="PS-DH"/>
    <property type="match status" value="1"/>
</dbReference>
<feature type="region of interest" description="Disordered" evidence="1">
    <location>
        <begin position="1"/>
        <end position="30"/>
    </location>
</feature>
<dbReference type="InterPro" id="IPR042104">
    <property type="entry name" value="PKS_dehydratase_sf"/>
</dbReference>
<dbReference type="Gene3D" id="3.10.129.110">
    <property type="entry name" value="Polyketide synthase dehydratase"/>
    <property type="match status" value="1"/>
</dbReference>